<protein>
    <recommendedName>
        <fullName evidence="3">Secreted protein</fullName>
    </recommendedName>
</protein>
<keyword evidence="2" id="KW-1185">Reference proteome</keyword>
<reference evidence="1 2" key="1">
    <citation type="submission" date="2021-06" db="EMBL/GenBank/DDBJ databases">
        <title>Caerostris extrusa draft genome.</title>
        <authorList>
            <person name="Kono N."/>
            <person name="Arakawa K."/>
        </authorList>
    </citation>
    <scope>NUCLEOTIDE SEQUENCE [LARGE SCALE GENOMIC DNA]</scope>
</reference>
<evidence type="ECO:0000313" key="1">
    <source>
        <dbReference type="EMBL" id="GIY66839.1"/>
    </source>
</evidence>
<evidence type="ECO:0008006" key="3">
    <source>
        <dbReference type="Google" id="ProtNLM"/>
    </source>
</evidence>
<organism evidence="1 2">
    <name type="scientific">Caerostris extrusa</name>
    <name type="common">Bark spider</name>
    <name type="synonym">Caerostris bankana</name>
    <dbReference type="NCBI Taxonomy" id="172846"/>
    <lineage>
        <taxon>Eukaryota</taxon>
        <taxon>Metazoa</taxon>
        <taxon>Ecdysozoa</taxon>
        <taxon>Arthropoda</taxon>
        <taxon>Chelicerata</taxon>
        <taxon>Arachnida</taxon>
        <taxon>Araneae</taxon>
        <taxon>Araneomorphae</taxon>
        <taxon>Entelegynae</taxon>
        <taxon>Araneoidea</taxon>
        <taxon>Araneidae</taxon>
        <taxon>Caerostris</taxon>
    </lineage>
</organism>
<name>A0AAV4VAB4_CAEEX</name>
<gene>
    <name evidence="1" type="ORF">CEXT_529941</name>
</gene>
<comment type="caution">
    <text evidence="1">The sequence shown here is derived from an EMBL/GenBank/DDBJ whole genome shotgun (WGS) entry which is preliminary data.</text>
</comment>
<dbReference type="AlphaFoldDB" id="A0AAV4VAB4"/>
<accession>A0AAV4VAB4</accession>
<evidence type="ECO:0000313" key="2">
    <source>
        <dbReference type="Proteomes" id="UP001054945"/>
    </source>
</evidence>
<proteinExistence type="predicted"/>
<dbReference type="Proteomes" id="UP001054945">
    <property type="component" value="Unassembled WGS sequence"/>
</dbReference>
<dbReference type="EMBL" id="BPLR01014158">
    <property type="protein sequence ID" value="GIY66839.1"/>
    <property type="molecule type" value="Genomic_DNA"/>
</dbReference>
<sequence length="88" mass="9371">MFIFESTAGCVCLALINVKKTSAMVAVLIVCDAADIASTMMTCRSENYSSSRLKVIAVAVRSVGVAGERLATTKPPKCACRRSFLHQA</sequence>